<evidence type="ECO:0000256" key="2">
    <source>
        <dbReference type="SAM" id="SignalP"/>
    </source>
</evidence>
<feature type="compositionally biased region" description="Polar residues" evidence="1">
    <location>
        <begin position="152"/>
        <end position="164"/>
    </location>
</feature>
<proteinExistence type="predicted"/>
<gene>
    <name evidence="3" type="ORF">g.31814</name>
</gene>
<reference evidence="3" key="1">
    <citation type="submission" date="2015-11" db="EMBL/GenBank/DDBJ databases">
        <title>De novo transcriptome assembly of four potential Pierce s Disease insect vectors from Arizona vineyards.</title>
        <authorList>
            <person name="Tassone E.E."/>
        </authorList>
    </citation>
    <scope>NUCLEOTIDE SEQUENCE</scope>
</reference>
<organism evidence="3">
    <name type="scientific">Homalodisca liturata</name>
    <dbReference type="NCBI Taxonomy" id="320908"/>
    <lineage>
        <taxon>Eukaryota</taxon>
        <taxon>Metazoa</taxon>
        <taxon>Ecdysozoa</taxon>
        <taxon>Arthropoda</taxon>
        <taxon>Hexapoda</taxon>
        <taxon>Insecta</taxon>
        <taxon>Pterygota</taxon>
        <taxon>Neoptera</taxon>
        <taxon>Paraneoptera</taxon>
        <taxon>Hemiptera</taxon>
        <taxon>Auchenorrhyncha</taxon>
        <taxon>Membracoidea</taxon>
        <taxon>Cicadellidae</taxon>
        <taxon>Cicadellinae</taxon>
        <taxon>Proconiini</taxon>
        <taxon>Homalodisca</taxon>
    </lineage>
</organism>
<keyword evidence="2" id="KW-0732">Signal</keyword>
<feature type="region of interest" description="Disordered" evidence="1">
    <location>
        <begin position="54"/>
        <end position="73"/>
    </location>
</feature>
<feature type="compositionally biased region" description="Polar residues" evidence="1">
    <location>
        <begin position="64"/>
        <end position="73"/>
    </location>
</feature>
<evidence type="ECO:0000313" key="3">
    <source>
        <dbReference type="EMBL" id="JAS86068.1"/>
    </source>
</evidence>
<feature type="compositionally biased region" description="Basic and acidic residues" evidence="1">
    <location>
        <begin position="54"/>
        <end position="63"/>
    </location>
</feature>
<name>A0A1B6IGN0_9HEMI</name>
<evidence type="ECO:0000256" key="1">
    <source>
        <dbReference type="SAM" id="MobiDB-lite"/>
    </source>
</evidence>
<protein>
    <submittedName>
        <fullName evidence="3">Uncharacterized protein</fullName>
    </submittedName>
</protein>
<sequence length="191" mass="21679">MTLLCSVFLILVIFLHDRVFCVQPVVDGMDGINSTRKLEDIVKLNRQMWNNLQNERKEQDRANSKSLTTTGNPTVLDENYAKIETEDSLKKPQQLEGNILKVNEEKITTKNHSGIMTSQDFKKEKTDQKKENESHLTVGLFSRGKLKIPVAQSPNNNNNWQETGGEQIKKPLESPKTTKVILGNVESVKET</sequence>
<feature type="signal peptide" evidence="2">
    <location>
        <begin position="1"/>
        <end position="21"/>
    </location>
</feature>
<dbReference type="EMBL" id="GECU01021638">
    <property type="protein sequence ID" value="JAS86068.1"/>
    <property type="molecule type" value="Transcribed_RNA"/>
</dbReference>
<feature type="chain" id="PRO_5008585059" evidence="2">
    <location>
        <begin position="22"/>
        <end position="191"/>
    </location>
</feature>
<feature type="region of interest" description="Disordered" evidence="1">
    <location>
        <begin position="149"/>
        <end position="177"/>
    </location>
</feature>
<accession>A0A1B6IGN0</accession>
<feature type="non-terminal residue" evidence="3">
    <location>
        <position position="191"/>
    </location>
</feature>
<dbReference type="AlphaFoldDB" id="A0A1B6IGN0"/>